<dbReference type="EMBL" id="JAABOA010003487">
    <property type="protein sequence ID" value="KAF9578609.1"/>
    <property type="molecule type" value="Genomic_DNA"/>
</dbReference>
<feature type="region of interest" description="Disordered" evidence="1">
    <location>
        <begin position="59"/>
        <end position="88"/>
    </location>
</feature>
<organism evidence="2 3">
    <name type="scientific">Lunasporangiospora selenospora</name>
    <dbReference type="NCBI Taxonomy" id="979761"/>
    <lineage>
        <taxon>Eukaryota</taxon>
        <taxon>Fungi</taxon>
        <taxon>Fungi incertae sedis</taxon>
        <taxon>Mucoromycota</taxon>
        <taxon>Mortierellomycotina</taxon>
        <taxon>Mortierellomycetes</taxon>
        <taxon>Mortierellales</taxon>
        <taxon>Mortierellaceae</taxon>
        <taxon>Lunasporangiospora</taxon>
    </lineage>
</organism>
<feature type="compositionally biased region" description="Basic residues" evidence="1">
    <location>
        <begin position="1"/>
        <end position="10"/>
    </location>
</feature>
<evidence type="ECO:0000256" key="1">
    <source>
        <dbReference type="SAM" id="MobiDB-lite"/>
    </source>
</evidence>
<feature type="compositionally biased region" description="Basic and acidic residues" evidence="1">
    <location>
        <begin position="61"/>
        <end position="80"/>
    </location>
</feature>
<feature type="region of interest" description="Disordered" evidence="1">
    <location>
        <begin position="1"/>
        <end position="24"/>
    </location>
</feature>
<gene>
    <name evidence="2" type="ORF">BGW38_005501</name>
</gene>
<accession>A0A9P6FNN6</accession>
<name>A0A9P6FNN6_9FUNG</name>
<feature type="non-terminal residue" evidence="2">
    <location>
        <position position="1"/>
    </location>
</feature>
<dbReference type="AlphaFoldDB" id="A0A9P6FNN6"/>
<dbReference type="Proteomes" id="UP000780801">
    <property type="component" value="Unassembled WGS sequence"/>
</dbReference>
<keyword evidence="3" id="KW-1185">Reference proteome</keyword>
<evidence type="ECO:0000313" key="3">
    <source>
        <dbReference type="Proteomes" id="UP000780801"/>
    </source>
</evidence>
<reference evidence="2" key="1">
    <citation type="journal article" date="2020" name="Fungal Divers.">
        <title>Resolving the Mortierellaceae phylogeny through synthesis of multi-gene phylogenetics and phylogenomics.</title>
        <authorList>
            <person name="Vandepol N."/>
            <person name="Liber J."/>
            <person name="Desiro A."/>
            <person name="Na H."/>
            <person name="Kennedy M."/>
            <person name="Barry K."/>
            <person name="Grigoriev I.V."/>
            <person name="Miller A.N."/>
            <person name="O'Donnell K."/>
            <person name="Stajich J.E."/>
            <person name="Bonito G."/>
        </authorList>
    </citation>
    <scope>NUCLEOTIDE SEQUENCE</scope>
    <source>
        <strain evidence="2">KOD1015</strain>
    </source>
</reference>
<sequence length="88" mass="9775">GKISSSKRHSAAVQSGKRGSSGLIMPLTPSEAVMSALHIQLDGRSVDYFSRKRRATIAKMEQAEQQKKDQVKEQQLKVEEQPLEPQQA</sequence>
<proteinExistence type="predicted"/>
<dbReference type="OrthoDB" id="6159439at2759"/>
<evidence type="ECO:0000313" key="2">
    <source>
        <dbReference type="EMBL" id="KAF9578609.1"/>
    </source>
</evidence>
<comment type="caution">
    <text evidence="2">The sequence shown here is derived from an EMBL/GenBank/DDBJ whole genome shotgun (WGS) entry which is preliminary data.</text>
</comment>
<protein>
    <submittedName>
        <fullName evidence="2">Uncharacterized protein</fullName>
    </submittedName>
</protein>